<dbReference type="InterPro" id="IPR037045">
    <property type="entry name" value="S8pro/Inhibitor_I9_sf"/>
</dbReference>
<protein>
    <recommendedName>
        <fullName evidence="5">Proteinase inhibitor, propeptide</fullName>
    </recommendedName>
</protein>
<dbReference type="PANTHER" id="PTHR28288">
    <property type="entry name" value="PROTEASE B INHIBITOR 2"/>
    <property type="match status" value="1"/>
</dbReference>
<evidence type="ECO:0000256" key="1">
    <source>
        <dbReference type="ARBA" id="ARBA00038069"/>
    </source>
</evidence>
<evidence type="ECO:0000313" key="4">
    <source>
        <dbReference type="Proteomes" id="UP000800235"/>
    </source>
</evidence>
<sequence>MKYFHQLLTFFLASFLLISFVMAVPQPQKSVIISFPKDTPLNILEQAKEAVRAAGGFITHEYTIIKAFACTGPAKAFETVHELTSAYNPNIEDDQVVSIAGSS</sequence>
<keyword evidence="2" id="KW-0732">Signal</keyword>
<dbReference type="EMBL" id="MU007135">
    <property type="protein sequence ID" value="KAF2417681.1"/>
    <property type="molecule type" value="Genomic_DNA"/>
</dbReference>
<dbReference type="AlphaFoldDB" id="A0A9P4NEW8"/>
<organism evidence="3 4">
    <name type="scientific">Tothia fuscella</name>
    <dbReference type="NCBI Taxonomy" id="1048955"/>
    <lineage>
        <taxon>Eukaryota</taxon>
        <taxon>Fungi</taxon>
        <taxon>Dikarya</taxon>
        <taxon>Ascomycota</taxon>
        <taxon>Pezizomycotina</taxon>
        <taxon>Dothideomycetes</taxon>
        <taxon>Pleosporomycetidae</taxon>
        <taxon>Venturiales</taxon>
        <taxon>Cylindrosympodiaceae</taxon>
        <taxon>Tothia</taxon>
    </lineage>
</organism>
<keyword evidence="4" id="KW-1185">Reference proteome</keyword>
<dbReference type="GO" id="GO:0042144">
    <property type="term" value="P:vacuole fusion, non-autophagic"/>
    <property type="evidence" value="ECO:0007669"/>
    <property type="project" value="TreeGrafter"/>
</dbReference>
<dbReference type="SUPFAM" id="SSF54897">
    <property type="entry name" value="Protease propeptides/inhibitors"/>
    <property type="match status" value="1"/>
</dbReference>
<comment type="caution">
    <text evidence="3">The sequence shown here is derived from an EMBL/GenBank/DDBJ whole genome shotgun (WGS) entry which is preliminary data.</text>
</comment>
<name>A0A9P4NEW8_9PEZI</name>
<dbReference type="Gene3D" id="3.30.70.80">
    <property type="entry name" value="Peptidase S8 propeptide/proteinase inhibitor I9"/>
    <property type="match status" value="1"/>
</dbReference>
<evidence type="ECO:0008006" key="5">
    <source>
        <dbReference type="Google" id="ProtNLM"/>
    </source>
</evidence>
<proteinExistence type="inferred from homology"/>
<evidence type="ECO:0000313" key="3">
    <source>
        <dbReference type="EMBL" id="KAF2417681.1"/>
    </source>
</evidence>
<dbReference type="OrthoDB" id="3888684at2759"/>
<dbReference type="GO" id="GO:0004866">
    <property type="term" value="F:endopeptidase inhibitor activity"/>
    <property type="evidence" value="ECO:0007669"/>
    <property type="project" value="TreeGrafter"/>
</dbReference>
<accession>A0A9P4NEW8</accession>
<dbReference type="InterPro" id="IPR052471">
    <property type="entry name" value="PBI_I9"/>
</dbReference>
<dbReference type="Proteomes" id="UP000800235">
    <property type="component" value="Unassembled WGS sequence"/>
</dbReference>
<dbReference type="PANTHER" id="PTHR28288:SF1">
    <property type="entry name" value="INHIBITOR I9 DOMAIN-CONTAINING PROTEIN"/>
    <property type="match status" value="1"/>
</dbReference>
<evidence type="ECO:0000256" key="2">
    <source>
        <dbReference type="SAM" id="SignalP"/>
    </source>
</evidence>
<reference evidence="3" key="1">
    <citation type="journal article" date="2020" name="Stud. Mycol.">
        <title>101 Dothideomycetes genomes: a test case for predicting lifestyles and emergence of pathogens.</title>
        <authorList>
            <person name="Haridas S."/>
            <person name="Albert R."/>
            <person name="Binder M."/>
            <person name="Bloem J."/>
            <person name="Labutti K."/>
            <person name="Salamov A."/>
            <person name="Andreopoulos B."/>
            <person name="Baker S."/>
            <person name="Barry K."/>
            <person name="Bills G."/>
            <person name="Bluhm B."/>
            <person name="Cannon C."/>
            <person name="Castanera R."/>
            <person name="Culley D."/>
            <person name="Daum C."/>
            <person name="Ezra D."/>
            <person name="Gonzalez J."/>
            <person name="Henrissat B."/>
            <person name="Kuo A."/>
            <person name="Liang C."/>
            <person name="Lipzen A."/>
            <person name="Lutzoni F."/>
            <person name="Magnuson J."/>
            <person name="Mondo S."/>
            <person name="Nolan M."/>
            <person name="Ohm R."/>
            <person name="Pangilinan J."/>
            <person name="Park H.-J."/>
            <person name="Ramirez L."/>
            <person name="Alfaro M."/>
            <person name="Sun H."/>
            <person name="Tritt A."/>
            <person name="Yoshinaga Y."/>
            <person name="Zwiers L.-H."/>
            <person name="Turgeon B."/>
            <person name="Goodwin S."/>
            <person name="Spatafora J."/>
            <person name="Crous P."/>
            <person name="Grigoriev I."/>
        </authorList>
    </citation>
    <scope>NUCLEOTIDE SEQUENCE</scope>
    <source>
        <strain evidence="3">CBS 130266</strain>
    </source>
</reference>
<comment type="similarity">
    <text evidence="1">Belongs to the protease inhibitor I9 family.</text>
</comment>
<feature type="chain" id="PRO_5040511732" description="Proteinase inhibitor, propeptide" evidence="2">
    <location>
        <begin position="24"/>
        <end position="103"/>
    </location>
</feature>
<feature type="signal peptide" evidence="2">
    <location>
        <begin position="1"/>
        <end position="23"/>
    </location>
</feature>
<gene>
    <name evidence="3" type="ORF">EJ08DRAFT_654464</name>
</gene>